<dbReference type="GO" id="GO:0005460">
    <property type="term" value="F:UDP-glucose transmembrane transporter activity"/>
    <property type="evidence" value="ECO:0007669"/>
    <property type="project" value="TreeGrafter"/>
</dbReference>
<feature type="region of interest" description="Disordered" evidence="6">
    <location>
        <begin position="1"/>
        <end position="21"/>
    </location>
</feature>
<name>A0A9P1FSW3_9DINO</name>
<dbReference type="Pfam" id="PF08449">
    <property type="entry name" value="UAA"/>
    <property type="match status" value="1"/>
</dbReference>
<proteinExistence type="predicted"/>
<keyword evidence="11" id="KW-1185">Reference proteome</keyword>
<feature type="transmembrane region" description="Helical" evidence="7">
    <location>
        <begin position="181"/>
        <end position="199"/>
    </location>
</feature>
<dbReference type="OrthoDB" id="1601at2759"/>
<evidence type="ECO:0000313" key="10">
    <source>
        <dbReference type="EMBL" id="CAL4772937.1"/>
    </source>
</evidence>
<evidence type="ECO:0000256" key="2">
    <source>
        <dbReference type="ARBA" id="ARBA00022448"/>
    </source>
</evidence>
<dbReference type="EMBL" id="CAMXCT010001002">
    <property type="protein sequence ID" value="CAI3985625.1"/>
    <property type="molecule type" value="Genomic_DNA"/>
</dbReference>
<keyword evidence="4 7" id="KW-1133">Transmembrane helix</keyword>
<comment type="caution">
    <text evidence="8">The sequence shown here is derived from an EMBL/GenBank/DDBJ whole genome shotgun (WGS) entry which is preliminary data.</text>
</comment>
<keyword evidence="5 7" id="KW-0472">Membrane</keyword>
<evidence type="ECO:0000256" key="6">
    <source>
        <dbReference type="SAM" id="MobiDB-lite"/>
    </source>
</evidence>
<accession>A0A9P1FSW3</accession>
<dbReference type="Proteomes" id="UP001152797">
    <property type="component" value="Unassembled WGS sequence"/>
</dbReference>
<dbReference type="EMBL" id="CAMXCT020001002">
    <property type="protein sequence ID" value="CAL1139000.1"/>
    <property type="molecule type" value="Genomic_DNA"/>
</dbReference>
<feature type="transmembrane region" description="Helical" evidence="7">
    <location>
        <begin position="219"/>
        <end position="237"/>
    </location>
</feature>
<dbReference type="GO" id="GO:0005789">
    <property type="term" value="C:endoplasmic reticulum membrane"/>
    <property type="evidence" value="ECO:0007669"/>
    <property type="project" value="TreeGrafter"/>
</dbReference>
<evidence type="ECO:0000256" key="5">
    <source>
        <dbReference type="ARBA" id="ARBA00023136"/>
    </source>
</evidence>
<feature type="transmembrane region" description="Helical" evidence="7">
    <location>
        <begin position="258"/>
        <end position="277"/>
    </location>
</feature>
<gene>
    <name evidence="8" type="ORF">C1SCF055_LOCUS13052</name>
</gene>
<feature type="compositionally biased region" description="Basic and acidic residues" evidence="6">
    <location>
        <begin position="9"/>
        <end position="20"/>
    </location>
</feature>
<protein>
    <submittedName>
        <fullName evidence="10">Sugar phosphate transporter domain-containing protein</fullName>
    </submittedName>
</protein>
<keyword evidence="2" id="KW-0813">Transport</keyword>
<dbReference type="InterPro" id="IPR013657">
    <property type="entry name" value="SCL35B1-4/HUT1"/>
</dbReference>
<dbReference type="EMBL" id="CAMXCT030001002">
    <property type="protein sequence ID" value="CAL4772937.1"/>
    <property type="molecule type" value="Genomic_DNA"/>
</dbReference>
<keyword evidence="3 7" id="KW-0812">Transmembrane</keyword>
<organism evidence="8">
    <name type="scientific">Cladocopium goreaui</name>
    <dbReference type="NCBI Taxonomy" id="2562237"/>
    <lineage>
        <taxon>Eukaryota</taxon>
        <taxon>Sar</taxon>
        <taxon>Alveolata</taxon>
        <taxon>Dinophyceae</taxon>
        <taxon>Suessiales</taxon>
        <taxon>Symbiodiniaceae</taxon>
        <taxon>Cladocopium</taxon>
    </lineage>
</organism>
<evidence type="ECO:0000256" key="3">
    <source>
        <dbReference type="ARBA" id="ARBA00022692"/>
    </source>
</evidence>
<dbReference type="PANTHER" id="PTHR10778:SF18">
    <property type="entry name" value="SUGAR PHOSPHATE TRANSPORTER DOMAIN-CONTAINING PROTEIN"/>
    <property type="match status" value="1"/>
</dbReference>
<evidence type="ECO:0000313" key="8">
    <source>
        <dbReference type="EMBL" id="CAI3985625.1"/>
    </source>
</evidence>
<dbReference type="PANTHER" id="PTHR10778">
    <property type="entry name" value="SOLUTE CARRIER FAMILY 35 MEMBER B"/>
    <property type="match status" value="1"/>
</dbReference>
<evidence type="ECO:0000256" key="7">
    <source>
        <dbReference type="SAM" id="Phobius"/>
    </source>
</evidence>
<evidence type="ECO:0000256" key="4">
    <source>
        <dbReference type="ARBA" id="ARBA00022989"/>
    </source>
</evidence>
<reference evidence="8" key="1">
    <citation type="submission" date="2022-10" db="EMBL/GenBank/DDBJ databases">
        <authorList>
            <person name="Chen Y."/>
            <person name="Dougan E. K."/>
            <person name="Chan C."/>
            <person name="Rhodes N."/>
            <person name="Thang M."/>
        </authorList>
    </citation>
    <scope>NUCLEOTIDE SEQUENCE</scope>
</reference>
<evidence type="ECO:0000256" key="1">
    <source>
        <dbReference type="ARBA" id="ARBA00004141"/>
    </source>
</evidence>
<sequence>MTDMAAPKQVEDDQQFREPGPDLSRAQLKLLRGGAGIYFFFIWYGRLQEQIFKYKSPSGAKFTSVWFLQFLDALANVAVGALGRCLEGSTPLPQAFLLCCGFGQVLSKYSTSASLSVGLSFSVATMAKSAKMVPVMIGSLLLGSITFSSTQICQAAAIVLGTGIVSFAEGRNKKSGESTKLGLFFIMSSLFCDGIVSGLQQRLKDRCEAEKTKVRSYDLMFWTNLYMAVASLLFAVARSEMREGARFCLQNPLLARKILKFALCGALGQACIFYTIANFDSVVCSALTSTRKLLSVMISVLEGEGLPYFGWVGVVIASVGITGEIGSDRHGTKQPLRKLPPSGPSIS</sequence>
<dbReference type="GO" id="GO:0005459">
    <property type="term" value="F:UDP-galactose transmembrane transporter activity"/>
    <property type="evidence" value="ECO:0007669"/>
    <property type="project" value="TreeGrafter"/>
</dbReference>
<dbReference type="AlphaFoldDB" id="A0A9P1FSW3"/>
<reference evidence="9" key="2">
    <citation type="submission" date="2024-04" db="EMBL/GenBank/DDBJ databases">
        <authorList>
            <person name="Chen Y."/>
            <person name="Shah S."/>
            <person name="Dougan E. K."/>
            <person name="Thang M."/>
            <person name="Chan C."/>
        </authorList>
    </citation>
    <scope>NUCLEOTIDE SEQUENCE [LARGE SCALE GENOMIC DNA]</scope>
</reference>
<evidence type="ECO:0000313" key="11">
    <source>
        <dbReference type="Proteomes" id="UP001152797"/>
    </source>
</evidence>
<feature type="transmembrane region" description="Helical" evidence="7">
    <location>
        <begin position="308"/>
        <end position="327"/>
    </location>
</feature>
<evidence type="ECO:0000313" key="9">
    <source>
        <dbReference type="EMBL" id="CAL1139000.1"/>
    </source>
</evidence>
<dbReference type="GO" id="GO:0000139">
    <property type="term" value="C:Golgi membrane"/>
    <property type="evidence" value="ECO:0007669"/>
    <property type="project" value="TreeGrafter"/>
</dbReference>
<comment type="subcellular location">
    <subcellularLocation>
        <location evidence="1">Membrane</location>
        <topology evidence="1">Multi-pass membrane protein</topology>
    </subcellularLocation>
</comment>
<feature type="region of interest" description="Disordered" evidence="6">
    <location>
        <begin position="328"/>
        <end position="347"/>
    </location>
</feature>